<dbReference type="eggNOG" id="COG1344">
    <property type="taxonomic scope" value="Bacteria"/>
</dbReference>
<dbReference type="Proteomes" id="UP000006250">
    <property type="component" value="Unassembled WGS sequence"/>
</dbReference>
<name>E1JTP8_SOLFR</name>
<keyword evidence="2" id="KW-1185">Reference proteome</keyword>
<comment type="caution">
    <text evidence="1">The sequence shown here is derived from an EMBL/GenBank/DDBJ whole genome shotgun (WGS) entry which is preliminary data.</text>
</comment>
<organism evidence="1 2">
    <name type="scientific">Solidesulfovibrio fructosivorans JJ]</name>
    <dbReference type="NCBI Taxonomy" id="596151"/>
    <lineage>
        <taxon>Bacteria</taxon>
        <taxon>Pseudomonadati</taxon>
        <taxon>Thermodesulfobacteriota</taxon>
        <taxon>Desulfovibrionia</taxon>
        <taxon>Desulfovibrionales</taxon>
        <taxon>Desulfovibrionaceae</taxon>
        <taxon>Solidesulfovibrio</taxon>
    </lineage>
</organism>
<proteinExistence type="predicted"/>
<dbReference type="Gene3D" id="1.20.1330.10">
    <property type="entry name" value="f41 fragment of flagellin, N-terminal domain"/>
    <property type="match status" value="1"/>
</dbReference>
<evidence type="ECO:0008006" key="3">
    <source>
        <dbReference type="Google" id="ProtNLM"/>
    </source>
</evidence>
<dbReference type="SUPFAM" id="SSF64518">
    <property type="entry name" value="Phase 1 flagellin"/>
    <property type="match status" value="1"/>
</dbReference>
<accession>E1JTP8</accession>
<evidence type="ECO:0000313" key="1">
    <source>
        <dbReference type="EMBL" id="EFL52177.1"/>
    </source>
</evidence>
<dbReference type="RefSeq" id="WP_005991700.1">
    <property type="nucleotide sequence ID" value="NZ_AECZ01000005.1"/>
</dbReference>
<sequence>MSLTDTDRSLIYDMSLQLLQQDILTRTLFQGGIVGQMLRNMMVEQSSSYQRTNPYDEAITGTLRSDAAAVKQNSRNVSEASSMMGVAKEGVAGIQTSLADMKQILDDINSGLLSGSDPIVQQNYLNLKNQILGYVSNTEYNGIYMLDSSKWGTEQIDSGGNVYIQAFKNGGFDVNFYDASSLDFASLDETALGNQSGRDAQNALLDSLSSSIDSMHDMYDKRETSYATQATQLDAQSSLLTQAAETRRQKPAQSLESLLLDWVAQTTGSLLNTSS</sequence>
<dbReference type="OrthoDB" id="5447284at2"/>
<gene>
    <name evidence="1" type="ORF">DesfrDRAFT_0997</name>
</gene>
<evidence type="ECO:0000313" key="2">
    <source>
        <dbReference type="Proteomes" id="UP000006250"/>
    </source>
</evidence>
<dbReference type="AlphaFoldDB" id="E1JTP8"/>
<dbReference type="STRING" id="596151.DesfrDRAFT_0997"/>
<protein>
    <recommendedName>
        <fullName evidence="3">Flagellin domain protein</fullName>
    </recommendedName>
</protein>
<reference evidence="1 2" key="1">
    <citation type="submission" date="2010-08" db="EMBL/GenBank/DDBJ databases">
        <title>The draft genome of Desulfovibrio fructosovorans JJ.</title>
        <authorList>
            <consortium name="US DOE Joint Genome Institute (JGI-PGF)"/>
            <person name="Lucas S."/>
            <person name="Copeland A."/>
            <person name="Lapidus A."/>
            <person name="Cheng J.-F."/>
            <person name="Bruce D."/>
            <person name="Goodwin L."/>
            <person name="Pitluck S."/>
            <person name="Land M.L."/>
            <person name="Hauser L."/>
            <person name="Chang Y.-J."/>
            <person name="Jeffries C."/>
            <person name="Wall J.D."/>
            <person name="Stahl D.A."/>
            <person name="Arkin A.P."/>
            <person name="Dehal P."/>
            <person name="Stolyar S.M."/>
            <person name="Hazen T.C."/>
            <person name="Woyke T.J."/>
        </authorList>
    </citation>
    <scope>NUCLEOTIDE SEQUENCE [LARGE SCALE GENOMIC DNA]</scope>
    <source>
        <strain evidence="1 2">JJ</strain>
    </source>
</reference>
<dbReference type="EMBL" id="AECZ01000005">
    <property type="protein sequence ID" value="EFL52177.1"/>
    <property type="molecule type" value="Genomic_DNA"/>
</dbReference>